<dbReference type="Pfam" id="PF13632">
    <property type="entry name" value="Glyco_trans_2_3"/>
    <property type="match status" value="1"/>
</dbReference>
<feature type="transmembrane region" description="Helical" evidence="7">
    <location>
        <begin position="541"/>
        <end position="562"/>
    </location>
</feature>
<dbReference type="GO" id="GO:0005886">
    <property type="term" value="C:plasma membrane"/>
    <property type="evidence" value="ECO:0007669"/>
    <property type="project" value="TreeGrafter"/>
</dbReference>
<keyword evidence="3 9" id="KW-0808">Transferase</keyword>
<evidence type="ECO:0000256" key="3">
    <source>
        <dbReference type="ARBA" id="ARBA00022679"/>
    </source>
</evidence>
<evidence type="ECO:0000313" key="10">
    <source>
        <dbReference type="Proteomes" id="UP000676325"/>
    </source>
</evidence>
<dbReference type="EC" id="2.4.-.-" evidence="9"/>
<evidence type="ECO:0000256" key="7">
    <source>
        <dbReference type="SAM" id="Phobius"/>
    </source>
</evidence>
<accession>A0A941IK10</accession>
<organism evidence="9 10">
    <name type="scientific">Actinospica acidithermotolerans</name>
    <dbReference type="NCBI Taxonomy" id="2828514"/>
    <lineage>
        <taxon>Bacteria</taxon>
        <taxon>Bacillati</taxon>
        <taxon>Actinomycetota</taxon>
        <taxon>Actinomycetes</taxon>
        <taxon>Catenulisporales</taxon>
        <taxon>Actinospicaceae</taxon>
        <taxon>Actinospica</taxon>
    </lineage>
</organism>
<gene>
    <name evidence="9" type="ORF">KDK95_15070</name>
</gene>
<dbReference type="EMBL" id="JAGSOH010000038">
    <property type="protein sequence ID" value="MBR7827638.1"/>
    <property type="molecule type" value="Genomic_DNA"/>
</dbReference>
<dbReference type="InterPro" id="IPR001173">
    <property type="entry name" value="Glyco_trans_2-like"/>
</dbReference>
<feature type="transmembrane region" description="Helical" evidence="7">
    <location>
        <begin position="63"/>
        <end position="83"/>
    </location>
</feature>
<keyword evidence="5 7" id="KW-1133">Transmembrane helix</keyword>
<feature type="transmembrane region" description="Helical" evidence="7">
    <location>
        <begin position="95"/>
        <end position="114"/>
    </location>
</feature>
<evidence type="ECO:0000256" key="2">
    <source>
        <dbReference type="ARBA" id="ARBA00022676"/>
    </source>
</evidence>
<dbReference type="AlphaFoldDB" id="A0A941IK10"/>
<protein>
    <submittedName>
        <fullName evidence="9">Glycosyltransferase</fullName>
        <ecNumber evidence="9">2.4.-.-</ecNumber>
    </submittedName>
</protein>
<reference evidence="9" key="1">
    <citation type="submission" date="2021-04" db="EMBL/GenBank/DDBJ databases">
        <title>Genome based classification of Actinospica acidithermotolerans sp. nov., an actinobacterium isolated from an Indonesian hot spring.</title>
        <authorList>
            <person name="Kusuma A.B."/>
            <person name="Putra K.E."/>
            <person name="Nafisah S."/>
            <person name="Loh J."/>
            <person name="Nouioui I."/>
            <person name="Goodfellow M."/>
        </authorList>
    </citation>
    <scope>NUCLEOTIDE SEQUENCE</scope>
    <source>
        <strain evidence="9">MGRD01-02</strain>
    </source>
</reference>
<keyword evidence="6 7" id="KW-0472">Membrane</keyword>
<dbReference type="Gene3D" id="3.90.550.10">
    <property type="entry name" value="Spore Coat Polysaccharide Biosynthesis Protein SpsA, Chain A"/>
    <property type="match status" value="1"/>
</dbReference>
<dbReference type="InterPro" id="IPR050321">
    <property type="entry name" value="Glycosyltr_2/OpgH_subfam"/>
</dbReference>
<dbReference type="Proteomes" id="UP000676325">
    <property type="component" value="Unassembled WGS sequence"/>
</dbReference>
<dbReference type="PANTHER" id="PTHR43867:SF2">
    <property type="entry name" value="CELLULOSE SYNTHASE CATALYTIC SUBUNIT A [UDP-FORMING]"/>
    <property type="match status" value="1"/>
</dbReference>
<keyword evidence="2 9" id="KW-0328">Glycosyltransferase</keyword>
<dbReference type="InterPro" id="IPR029044">
    <property type="entry name" value="Nucleotide-diphossugar_trans"/>
</dbReference>
<sequence>MTRLDAIPAQPSFELCPEEHIRAVSRGTVVRVRPGGPEFGPPRPKRVVDGSIFVATLKATDRVAVGALSAAWLVCFIAFWSWWLEPAHRVGTAAFTVNSALLLYFTGVPGYFLAAVAHLRHVDPAIEVPPLRIAFVVTKAPSESWPTARNTLMAMLAQDCSAAFDVWLCDEAPADEVRAWCAEHGVRLSTRSGVAEYHRATWPRRTKCKEGNLAYFYDHWGYRDYDVVAQLDCDHVPAPTYLSAMVRPFTDPSVGYVAAPSVCDLNAANSWAARGRLHREATWHGPIQLGHNLGLAPICIGSHYAVRTAALGEIGGLGPELAEDFSTTFLLNSAGWHGCFAIDAIARGDGPLTFADMLTQEFQWSRSLTTLMCDLFPPHLKRMSPGLALRFVYALCYYPLLLVSTVAGLALPVISAVTGITWMKVNYLAFLAHLSSLSVWVILLVLLLRRRGLMRPQSVPVISWENWLFTFTRWPYVGLGVLSATIQRFRPKQLTFRVTPKAGSGVQTLPARLLAPYAIIAAALSLAAYAGEQFGRHTPGYILLCVLGAACYCVVGLAVPLLHIREARRSFGLTLGAAFRTAGGAIGIGIAALAPLALAAADYPAYGMRVLGW</sequence>
<comment type="subcellular location">
    <subcellularLocation>
        <location evidence="1">Membrane</location>
        <topology evidence="1">Multi-pass membrane protein</topology>
    </subcellularLocation>
</comment>
<evidence type="ECO:0000256" key="6">
    <source>
        <dbReference type="ARBA" id="ARBA00023136"/>
    </source>
</evidence>
<keyword evidence="4 7" id="KW-0812">Transmembrane</keyword>
<feature type="transmembrane region" description="Helical" evidence="7">
    <location>
        <begin position="582"/>
        <end position="601"/>
    </location>
</feature>
<name>A0A941IK10_9ACTN</name>
<keyword evidence="10" id="KW-1185">Reference proteome</keyword>
<feature type="transmembrane region" description="Helical" evidence="7">
    <location>
        <begin position="511"/>
        <end position="529"/>
    </location>
</feature>
<feature type="transmembrane region" description="Helical" evidence="7">
    <location>
        <begin position="427"/>
        <end position="448"/>
    </location>
</feature>
<dbReference type="GO" id="GO:0016758">
    <property type="term" value="F:hexosyltransferase activity"/>
    <property type="evidence" value="ECO:0007669"/>
    <property type="project" value="TreeGrafter"/>
</dbReference>
<dbReference type="RefSeq" id="WP_212518777.1">
    <property type="nucleotide sequence ID" value="NZ_JAGSOH010000038.1"/>
</dbReference>
<evidence type="ECO:0000313" key="9">
    <source>
        <dbReference type="EMBL" id="MBR7827638.1"/>
    </source>
</evidence>
<comment type="caution">
    <text evidence="9">The sequence shown here is derived from an EMBL/GenBank/DDBJ whole genome shotgun (WGS) entry which is preliminary data.</text>
</comment>
<evidence type="ECO:0000256" key="5">
    <source>
        <dbReference type="ARBA" id="ARBA00022989"/>
    </source>
</evidence>
<evidence type="ECO:0000256" key="1">
    <source>
        <dbReference type="ARBA" id="ARBA00004141"/>
    </source>
</evidence>
<dbReference type="PANTHER" id="PTHR43867">
    <property type="entry name" value="CELLULOSE SYNTHASE CATALYTIC SUBUNIT A [UDP-FORMING]"/>
    <property type="match status" value="1"/>
</dbReference>
<feature type="domain" description="Glycosyltransferase 2-like" evidence="8">
    <location>
        <begin position="228"/>
        <end position="444"/>
    </location>
</feature>
<feature type="transmembrane region" description="Helical" evidence="7">
    <location>
        <begin position="391"/>
        <end position="415"/>
    </location>
</feature>
<dbReference type="SUPFAM" id="SSF53448">
    <property type="entry name" value="Nucleotide-diphospho-sugar transferases"/>
    <property type="match status" value="1"/>
</dbReference>
<evidence type="ECO:0000259" key="8">
    <source>
        <dbReference type="Pfam" id="PF13632"/>
    </source>
</evidence>
<proteinExistence type="predicted"/>
<evidence type="ECO:0000256" key="4">
    <source>
        <dbReference type="ARBA" id="ARBA00022692"/>
    </source>
</evidence>